<evidence type="ECO:0000313" key="5">
    <source>
        <dbReference type="Proteomes" id="UP000654918"/>
    </source>
</evidence>
<dbReference type="InterPro" id="IPR001138">
    <property type="entry name" value="Zn2Cys6_DnaBD"/>
</dbReference>
<dbReference type="Proteomes" id="UP000654918">
    <property type="component" value="Unassembled WGS sequence"/>
</dbReference>
<dbReference type="PANTHER" id="PTHR37534:SF46">
    <property type="entry name" value="ZN(II)2CYS6 TRANSCRIPTION FACTOR (EUROFUNG)"/>
    <property type="match status" value="1"/>
</dbReference>
<dbReference type="AlphaFoldDB" id="A0A8H6J9B1"/>
<dbReference type="PANTHER" id="PTHR37534">
    <property type="entry name" value="TRANSCRIPTIONAL ACTIVATOR PROTEIN UGA3"/>
    <property type="match status" value="1"/>
</dbReference>
<dbReference type="Pfam" id="PF00172">
    <property type="entry name" value="Zn_clus"/>
    <property type="match status" value="1"/>
</dbReference>
<feature type="domain" description="Zn(2)-C6 fungal-type" evidence="3">
    <location>
        <begin position="13"/>
        <end position="41"/>
    </location>
</feature>
<dbReference type="InterPro" id="IPR036864">
    <property type="entry name" value="Zn2-C6_fun-type_DNA-bd_sf"/>
</dbReference>
<keyword evidence="5" id="KW-1185">Reference proteome</keyword>
<comment type="caution">
    <text evidence="4">The sequence shown here is derived from an EMBL/GenBank/DDBJ whole genome shotgun (WGS) entry which is preliminary data.</text>
</comment>
<dbReference type="GO" id="GO:0008270">
    <property type="term" value="F:zinc ion binding"/>
    <property type="evidence" value="ECO:0007669"/>
    <property type="project" value="InterPro"/>
</dbReference>
<proteinExistence type="predicted"/>
<evidence type="ECO:0000256" key="1">
    <source>
        <dbReference type="ARBA" id="ARBA00023242"/>
    </source>
</evidence>
<accession>A0A8H6J9B1</accession>
<dbReference type="PROSITE" id="PS00463">
    <property type="entry name" value="ZN2_CY6_FUNGAL_1"/>
    <property type="match status" value="1"/>
</dbReference>
<gene>
    <name evidence="4" type="ORF">CPLU01_15662</name>
</gene>
<dbReference type="PROSITE" id="PS50048">
    <property type="entry name" value="ZN2_CY6_FUNGAL_2"/>
    <property type="match status" value="1"/>
</dbReference>
<reference evidence="4" key="1">
    <citation type="journal article" date="2020" name="Phytopathology">
        <title>Genome Sequence Resources of Colletotrichum truncatum, C. plurivorum, C. musicola, and C. sojae: Four Species Pathogenic to Soybean (Glycine max).</title>
        <authorList>
            <person name="Rogerio F."/>
            <person name="Boufleur T.R."/>
            <person name="Ciampi-Guillardi M."/>
            <person name="Sukno S.A."/>
            <person name="Thon M.R."/>
            <person name="Massola Junior N.S."/>
            <person name="Baroncelli R."/>
        </authorList>
    </citation>
    <scope>NUCLEOTIDE SEQUENCE</scope>
    <source>
        <strain evidence="4">LFN00145</strain>
    </source>
</reference>
<feature type="region of interest" description="Disordered" evidence="2">
    <location>
        <begin position="55"/>
        <end position="82"/>
    </location>
</feature>
<protein>
    <recommendedName>
        <fullName evidence="3">Zn(2)-C6 fungal-type domain-containing protein</fullName>
    </recommendedName>
</protein>
<name>A0A8H6J9B1_9PEZI</name>
<sequence>MAPRTRIPRSRTGCMSCRRRHTKCDEERPQCRNCVRLGIDCPGYPSATLQFINSSSASVPTSRGRRRKGVEERQEQARSGADAEIAAQLEDHHDGDYQIATPNEAEHDSDVLVDNTWVSDHFPPQLPAVFRSIWESIGFGNKVIMCAVLAHASSHPADTAMGFYSRALRALSVSTQGPTSWDSPNSDLHGVTVSLAVLALLQLYEMKHGTFLGGFTHCRQADQIVAAHLDRMRTWEMGRRLLRAWVSIKCWISFQCQPWTSYASPFPPGTDDVSWNVLVPPAAADAAGGSELLLVLLCEARRQGLNALHARFFANDNTGVEYQRLLRNFEALGNGVPGTDEDLRSPTPADARESQLGQLRARLDAWHESQPLDDLPMIRATSRSQQDPNVPCHRPFVFRSNQAALSFIRFAAAQVYLSASPGLGHRDEDTDEWLTLLIQAVLGLNLDRSLESIDMPFGLFHLLLQCIVLRGASIQTLEWLMDFAPRLEAAGSYTLGLVPIWMFKRLTMLVLRERRAGRIVLSLFPDFKANEEIADTRSPMAARVLVLGVDAASQDTFQTIVDISTIPES</sequence>
<dbReference type="EMBL" id="WIGO01000577">
    <property type="protein sequence ID" value="KAF6808508.1"/>
    <property type="molecule type" value="Genomic_DNA"/>
</dbReference>
<dbReference type="GO" id="GO:0000981">
    <property type="term" value="F:DNA-binding transcription factor activity, RNA polymerase II-specific"/>
    <property type="evidence" value="ECO:0007669"/>
    <property type="project" value="InterPro"/>
</dbReference>
<evidence type="ECO:0000259" key="3">
    <source>
        <dbReference type="PROSITE" id="PS50048"/>
    </source>
</evidence>
<organism evidence="4 5">
    <name type="scientific">Colletotrichum plurivorum</name>
    <dbReference type="NCBI Taxonomy" id="2175906"/>
    <lineage>
        <taxon>Eukaryota</taxon>
        <taxon>Fungi</taxon>
        <taxon>Dikarya</taxon>
        <taxon>Ascomycota</taxon>
        <taxon>Pezizomycotina</taxon>
        <taxon>Sordariomycetes</taxon>
        <taxon>Hypocreomycetidae</taxon>
        <taxon>Glomerellales</taxon>
        <taxon>Glomerellaceae</taxon>
        <taxon>Colletotrichum</taxon>
        <taxon>Colletotrichum orchidearum species complex</taxon>
    </lineage>
</organism>
<dbReference type="CDD" id="cd00067">
    <property type="entry name" value="GAL4"/>
    <property type="match status" value="1"/>
</dbReference>
<dbReference type="Gene3D" id="4.10.240.10">
    <property type="entry name" value="Zn(2)-C6 fungal-type DNA-binding domain"/>
    <property type="match status" value="1"/>
</dbReference>
<evidence type="ECO:0000313" key="4">
    <source>
        <dbReference type="EMBL" id="KAF6808508.1"/>
    </source>
</evidence>
<dbReference type="SUPFAM" id="SSF57701">
    <property type="entry name" value="Zn2/Cys6 DNA-binding domain"/>
    <property type="match status" value="1"/>
</dbReference>
<evidence type="ECO:0000256" key="2">
    <source>
        <dbReference type="SAM" id="MobiDB-lite"/>
    </source>
</evidence>
<keyword evidence="1" id="KW-0539">Nucleus</keyword>
<dbReference type="SMART" id="SM00066">
    <property type="entry name" value="GAL4"/>
    <property type="match status" value="1"/>
</dbReference>